<dbReference type="AlphaFoldDB" id="A0A060SXP2"/>
<organism evidence="1">
    <name type="scientific">Blastobotrys adeninivorans</name>
    <name type="common">Yeast</name>
    <name type="synonym">Arxula adeninivorans</name>
    <dbReference type="NCBI Taxonomy" id="409370"/>
    <lineage>
        <taxon>Eukaryota</taxon>
        <taxon>Fungi</taxon>
        <taxon>Dikarya</taxon>
        <taxon>Ascomycota</taxon>
        <taxon>Saccharomycotina</taxon>
        <taxon>Dipodascomycetes</taxon>
        <taxon>Dipodascales</taxon>
        <taxon>Trichomonascaceae</taxon>
        <taxon>Blastobotrys</taxon>
    </lineage>
</organism>
<dbReference type="EMBL" id="HG937691">
    <property type="protein sequence ID" value="CDP33660.1"/>
    <property type="molecule type" value="Genomic_DNA"/>
</dbReference>
<protein>
    <submittedName>
        <fullName evidence="1">ARAD1A14344p</fullName>
    </submittedName>
</protein>
<sequence>MNKLSLYGPTVSRAVSTQLRRQYTIDHGSLLEAARDIRDNMRGIGNNATREARKLMREATEEQKERNHSWKLSFSKITHRAPRAAKVAKK</sequence>
<evidence type="ECO:0000313" key="1">
    <source>
        <dbReference type="EMBL" id="CDP33660.1"/>
    </source>
</evidence>
<accession>A0A060SXP2</accession>
<proteinExistence type="predicted"/>
<reference evidence="1" key="2">
    <citation type="submission" date="2014-06" db="EMBL/GenBank/DDBJ databases">
        <title>The complete genome of Blastobotrys (Arxula) adeninivorans LS3 - a yeast of biotechnological interest.</title>
        <authorList>
            <person name="Kunze G."/>
            <person name="Gaillardin C."/>
            <person name="Czernicka M."/>
            <person name="Durrens P."/>
            <person name="Martin T."/>
            <person name="Boer E."/>
            <person name="Gabaldon T."/>
            <person name="Cruz J."/>
            <person name="Talla E."/>
            <person name="Marck C."/>
            <person name="Goffeau A."/>
            <person name="Barbe V."/>
            <person name="Baret P."/>
            <person name="Baronian K."/>
            <person name="Beier S."/>
            <person name="Bleykasten C."/>
            <person name="Bode R."/>
            <person name="Casaregola S."/>
            <person name="Despons L."/>
            <person name="Fairhead C."/>
            <person name="Giersberg M."/>
            <person name="Gierski P."/>
            <person name="Hahnel U."/>
            <person name="Hartmann A."/>
            <person name="Jankowska D."/>
            <person name="Jubin C."/>
            <person name="Jung P."/>
            <person name="Lafontaine I."/>
            <person name="Leh-Louis V."/>
            <person name="Lemaire M."/>
            <person name="Marcet-Houben M."/>
            <person name="Mascher M."/>
            <person name="Morel G."/>
            <person name="Richard G.-F."/>
            <person name="Riechen J."/>
            <person name="Sacerdot C."/>
            <person name="Sarkar A."/>
            <person name="Savel G."/>
            <person name="Schacherer J."/>
            <person name="Sherman D."/>
            <person name="Straub M.-L."/>
            <person name="Stein N."/>
            <person name="Thierry A."/>
            <person name="Trautwein-Schult A."/>
            <person name="Westhof E."/>
            <person name="Worch S."/>
            <person name="Dujon B."/>
            <person name="Souciet J.-L."/>
            <person name="Wincker P."/>
            <person name="Scholz U."/>
            <person name="Neuveglise N."/>
        </authorList>
    </citation>
    <scope>NUCLEOTIDE SEQUENCE</scope>
    <source>
        <strain evidence="1">LS3</strain>
    </source>
</reference>
<name>A0A060SXP2_BLAAD</name>
<gene>
    <name evidence="1" type="ORF">GNLVRS02_ARAD1A14344g</name>
</gene>
<reference evidence="1" key="1">
    <citation type="submission" date="2014-02" db="EMBL/GenBank/DDBJ databases">
        <authorList>
            <person name="Genoscope - CEA"/>
        </authorList>
    </citation>
    <scope>NUCLEOTIDE SEQUENCE</scope>
    <source>
        <strain evidence="1">LS3</strain>
    </source>
</reference>